<sequence length="236" mass="27618">MSRRVRRDSETSTDSWSLVEEEDRLDDDFSLHSTDNDEGAEPIIEEPPTSDEETASEKSIDSSEDEDSEFSDEEEEEDSENEEEEIQESQEILENSDISDEESEDSESDDSEEEDDVASEIAEVLEMNDEELAEAAARLKEDEKWMDQELEECESQETRRSCRVLLAFTVFLMIFPLAELFTSWMLTYQNHRFVSRNVDYVDRFVFEDYGSQQSYPSKLTEEQLDKAWVEKVTRHF</sequence>
<feature type="compositionally biased region" description="Acidic residues" evidence="2">
    <location>
        <begin position="62"/>
        <end position="88"/>
    </location>
</feature>
<feature type="region of interest" description="Disordered" evidence="2">
    <location>
        <begin position="1"/>
        <end position="117"/>
    </location>
</feature>
<keyword evidence="3" id="KW-0812">Transmembrane</keyword>
<reference evidence="5" key="1">
    <citation type="submission" date="2016-11" db="UniProtKB">
        <authorList>
            <consortium name="WormBaseParasite"/>
        </authorList>
    </citation>
    <scope>IDENTIFICATION</scope>
</reference>
<dbReference type="AlphaFoldDB" id="A0A1I7UZM3"/>
<keyword evidence="3" id="KW-0472">Membrane</keyword>
<keyword evidence="4" id="KW-1185">Reference proteome</keyword>
<dbReference type="eggNOG" id="ENOG502THTS">
    <property type="taxonomic scope" value="Eukaryota"/>
</dbReference>
<organism evidence="4 5">
    <name type="scientific">Caenorhabditis tropicalis</name>
    <dbReference type="NCBI Taxonomy" id="1561998"/>
    <lineage>
        <taxon>Eukaryota</taxon>
        <taxon>Metazoa</taxon>
        <taxon>Ecdysozoa</taxon>
        <taxon>Nematoda</taxon>
        <taxon>Chromadorea</taxon>
        <taxon>Rhabditida</taxon>
        <taxon>Rhabditina</taxon>
        <taxon>Rhabditomorpha</taxon>
        <taxon>Rhabditoidea</taxon>
        <taxon>Rhabditidae</taxon>
        <taxon>Peloderinae</taxon>
        <taxon>Caenorhabditis</taxon>
    </lineage>
</organism>
<feature type="compositionally biased region" description="Acidic residues" evidence="2">
    <location>
        <begin position="36"/>
        <end position="54"/>
    </location>
</feature>
<feature type="compositionally biased region" description="Acidic residues" evidence="2">
    <location>
        <begin position="97"/>
        <end position="117"/>
    </location>
</feature>
<keyword evidence="1" id="KW-0175">Coiled coil</keyword>
<evidence type="ECO:0000313" key="4">
    <source>
        <dbReference type="Proteomes" id="UP000095282"/>
    </source>
</evidence>
<evidence type="ECO:0000256" key="1">
    <source>
        <dbReference type="SAM" id="Coils"/>
    </source>
</evidence>
<evidence type="ECO:0000256" key="2">
    <source>
        <dbReference type="SAM" id="MobiDB-lite"/>
    </source>
</evidence>
<feature type="coiled-coil region" evidence="1">
    <location>
        <begin position="122"/>
        <end position="156"/>
    </location>
</feature>
<name>A0A1I7UZM3_9PELO</name>
<feature type="transmembrane region" description="Helical" evidence="3">
    <location>
        <begin position="164"/>
        <end position="186"/>
    </location>
</feature>
<evidence type="ECO:0000256" key="3">
    <source>
        <dbReference type="SAM" id="Phobius"/>
    </source>
</evidence>
<protein>
    <submittedName>
        <fullName evidence="5">DC_STAMP domain-containing protein</fullName>
    </submittedName>
</protein>
<evidence type="ECO:0000313" key="5">
    <source>
        <dbReference type="WBParaSite" id="Csp11.Scaffold630.g20932.t1"/>
    </source>
</evidence>
<accession>A0A1I7UZM3</accession>
<feature type="compositionally biased region" description="Acidic residues" evidence="2">
    <location>
        <begin position="19"/>
        <end position="28"/>
    </location>
</feature>
<dbReference type="Proteomes" id="UP000095282">
    <property type="component" value="Unplaced"/>
</dbReference>
<keyword evidence="3" id="KW-1133">Transmembrane helix</keyword>
<proteinExistence type="predicted"/>
<dbReference type="WBParaSite" id="Csp11.Scaffold630.g20932.t1">
    <property type="protein sequence ID" value="Csp11.Scaffold630.g20932.t1"/>
    <property type="gene ID" value="Csp11.Scaffold630.g20932"/>
</dbReference>